<dbReference type="EMBL" id="CP047045">
    <property type="protein sequence ID" value="QGZ93635.1"/>
    <property type="molecule type" value="Genomic_DNA"/>
</dbReference>
<evidence type="ECO:0000313" key="2">
    <source>
        <dbReference type="Proteomes" id="UP000431269"/>
    </source>
</evidence>
<accession>A0A6I6MG66</accession>
<evidence type="ECO:0000313" key="1">
    <source>
        <dbReference type="EMBL" id="QGZ93635.1"/>
    </source>
</evidence>
<proteinExistence type="predicted"/>
<protein>
    <recommendedName>
        <fullName evidence="3">YD repeat (Two copies)</fullName>
    </recommendedName>
</protein>
<keyword evidence="2" id="KW-1185">Reference proteome</keyword>
<sequence>MSSSPTTCSAAWTKRARTTPRQGPVCWHYAYDNLSRVTSLTFGNGASRSATYNISNTLNWSLSQNMSGTSHDVTATFQ</sequence>
<dbReference type="Proteomes" id="UP000431269">
    <property type="component" value="Chromosome"/>
</dbReference>
<evidence type="ECO:0008006" key="3">
    <source>
        <dbReference type="Google" id="ProtNLM"/>
    </source>
</evidence>
<reference evidence="2" key="1">
    <citation type="submission" date="2019-12" db="EMBL/GenBank/DDBJ databases">
        <title>Complete genome of Terracaulis silvestris 0127_4.</title>
        <authorList>
            <person name="Vieira S."/>
            <person name="Riedel T."/>
            <person name="Sproer C."/>
            <person name="Pascual J."/>
            <person name="Boedeker C."/>
            <person name="Overmann J."/>
        </authorList>
    </citation>
    <scope>NUCLEOTIDE SEQUENCE [LARGE SCALE GENOMIC DNA]</scope>
    <source>
        <strain evidence="2">0127_4</strain>
    </source>
</reference>
<gene>
    <name evidence="1" type="ORF">DSM104635_00447</name>
</gene>
<dbReference type="RefSeq" id="WP_158764633.1">
    <property type="nucleotide sequence ID" value="NZ_CP047045.1"/>
</dbReference>
<dbReference type="AlphaFoldDB" id="A0A6I6MG66"/>
<name>A0A6I6MG66_9CAUL</name>
<organism evidence="1 2">
    <name type="scientific">Terricaulis silvestris</name>
    <dbReference type="NCBI Taxonomy" id="2686094"/>
    <lineage>
        <taxon>Bacteria</taxon>
        <taxon>Pseudomonadati</taxon>
        <taxon>Pseudomonadota</taxon>
        <taxon>Alphaproteobacteria</taxon>
        <taxon>Caulobacterales</taxon>
        <taxon>Caulobacteraceae</taxon>
        <taxon>Terricaulis</taxon>
    </lineage>
</organism>
<dbReference type="KEGG" id="tsv:DSM104635_00447"/>